<gene>
    <name evidence="3" type="ORF">DP114_31015</name>
</gene>
<dbReference type="SUPFAM" id="SSF56436">
    <property type="entry name" value="C-type lectin-like"/>
    <property type="match status" value="1"/>
</dbReference>
<dbReference type="InterPro" id="IPR005532">
    <property type="entry name" value="SUMF_dom"/>
</dbReference>
<reference evidence="3 4" key="1">
    <citation type="submission" date="2018-06" db="EMBL/GenBank/DDBJ databases">
        <title>Comparative genomics of Brasilonema spp. strains.</title>
        <authorList>
            <person name="Alvarenga D.O."/>
            <person name="Fiore M.F."/>
            <person name="Varani A.M."/>
        </authorList>
    </citation>
    <scope>NUCLEOTIDE SEQUENCE [LARGE SCALE GENOMIC DNA]</scope>
    <source>
        <strain evidence="3 4">CENA114</strain>
    </source>
</reference>
<dbReference type="Gene3D" id="3.90.1580.10">
    <property type="entry name" value="paralog of FGE (formylglycine-generating enzyme)"/>
    <property type="match status" value="1"/>
</dbReference>
<dbReference type="Pfam" id="PF03781">
    <property type="entry name" value="FGE-sulfatase"/>
    <property type="match status" value="1"/>
</dbReference>
<protein>
    <submittedName>
        <fullName evidence="3">Formylglycine-generating enzyme family protein</fullName>
    </submittedName>
</protein>
<evidence type="ECO:0000259" key="1">
    <source>
        <dbReference type="Pfam" id="PF03781"/>
    </source>
</evidence>
<dbReference type="AlphaFoldDB" id="A0A856MM31"/>
<dbReference type="PANTHER" id="PTHR23150">
    <property type="entry name" value="SULFATASE MODIFYING FACTOR 1, 2"/>
    <property type="match status" value="1"/>
</dbReference>
<dbReference type="InterPro" id="IPR045430">
    <property type="entry name" value="EAD1"/>
</dbReference>
<dbReference type="KEGG" id="bsen:DP114_31015"/>
<keyword evidence="4" id="KW-1185">Reference proteome</keyword>
<sequence>MGLSGETIRKIREALKSAFPNRDELVMMLHMELDIPESEVPNNSNYNLVVFNLIQQLDSQNRIPELIKGALNERPGNPDVQKVAQEINAIYSNVSNKSPLKSFEFDVVTVNAQGWKISRKRCRSQYFTEDLGNGVTLEMVAIPGGIFTMGAPENEEGSTDDERPQHQVTVQPFFMGRYPVTQAQWRAVAALAQVNKELNPNPSGFKGNDRPVERISWYDALEFSARLNFRINFTAGRDYRLPSEAEWEYACRAGTATPFYFGETITTDLANYNGNYTYGNAPKGEYRQQTTPVGSFSPNAFGLYDMHGNVWEWCADTWHDYEGAPKDGSAWIRNNDNDYRLLRGGSWYLDPGCRSAVRGRYYPDYAYDFVGFRVVCVAAVII</sequence>
<accession>A0A856MM31</accession>
<evidence type="ECO:0000259" key="2">
    <source>
        <dbReference type="Pfam" id="PF19955"/>
    </source>
</evidence>
<dbReference type="PANTHER" id="PTHR23150:SF19">
    <property type="entry name" value="FORMYLGLYCINE-GENERATING ENZYME"/>
    <property type="match status" value="1"/>
</dbReference>
<dbReference type="InterPro" id="IPR042095">
    <property type="entry name" value="SUMF_sf"/>
</dbReference>
<evidence type="ECO:0000313" key="3">
    <source>
        <dbReference type="EMBL" id="QDL11738.1"/>
    </source>
</evidence>
<evidence type="ECO:0000313" key="4">
    <source>
        <dbReference type="Proteomes" id="UP000503129"/>
    </source>
</evidence>
<name>A0A856MM31_9CYAN</name>
<dbReference type="InterPro" id="IPR051043">
    <property type="entry name" value="Sulfatase_Mod_Factor_Kinase"/>
</dbReference>
<dbReference type="EMBL" id="CP030118">
    <property type="protein sequence ID" value="QDL11738.1"/>
    <property type="molecule type" value="Genomic_DNA"/>
</dbReference>
<dbReference type="Pfam" id="PF19955">
    <property type="entry name" value="EAD1"/>
    <property type="match status" value="1"/>
</dbReference>
<proteinExistence type="predicted"/>
<dbReference type="Proteomes" id="UP000503129">
    <property type="component" value="Chromosome"/>
</dbReference>
<feature type="domain" description="Sulfatase-modifying factor enzyme-like" evidence="1">
    <location>
        <begin position="138"/>
        <end position="375"/>
    </location>
</feature>
<dbReference type="InterPro" id="IPR016187">
    <property type="entry name" value="CTDL_fold"/>
</dbReference>
<feature type="domain" description="Effector-associated" evidence="2">
    <location>
        <begin position="1"/>
        <end position="87"/>
    </location>
</feature>
<organism evidence="3 4">
    <name type="scientific">Brasilonema sennae CENA114</name>
    <dbReference type="NCBI Taxonomy" id="415709"/>
    <lineage>
        <taxon>Bacteria</taxon>
        <taxon>Bacillati</taxon>
        <taxon>Cyanobacteriota</taxon>
        <taxon>Cyanophyceae</taxon>
        <taxon>Nostocales</taxon>
        <taxon>Scytonemataceae</taxon>
        <taxon>Brasilonema</taxon>
        <taxon>Bromeliae group (in: Brasilonema)</taxon>
    </lineage>
</organism>
<dbReference type="GO" id="GO:0120147">
    <property type="term" value="F:formylglycine-generating oxidase activity"/>
    <property type="evidence" value="ECO:0007669"/>
    <property type="project" value="TreeGrafter"/>
</dbReference>
<dbReference type="RefSeq" id="WP_171977925.1">
    <property type="nucleotide sequence ID" value="NZ_CAWOXK010000001.1"/>
</dbReference>